<feature type="active site" description="Charge relay system" evidence="5 6">
    <location>
        <position position="330"/>
    </location>
</feature>
<dbReference type="GO" id="GO:0005802">
    <property type="term" value="C:trans-Golgi network"/>
    <property type="evidence" value="ECO:0007669"/>
    <property type="project" value="TreeGrafter"/>
</dbReference>
<dbReference type="EC" id="3.4.21.75" evidence="9"/>
<reference evidence="9 10" key="1">
    <citation type="submission" date="2020-06" db="EMBL/GenBank/DDBJ databases">
        <authorList>
            <person name="Li R."/>
            <person name="Bekaert M."/>
        </authorList>
    </citation>
    <scope>NUCLEOTIDE SEQUENCE [LARGE SCALE GENOMIC DNA]</scope>
    <source>
        <strain evidence="10">wild</strain>
    </source>
</reference>
<evidence type="ECO:0000256" key="4">
    <source>
        <dbReference type="ARBA" id="ARBA00023157"/>
    </source>
</evidence>
<evidence type="ECO:0000256" key="3">
    <source>
        <dbReference type="ARBA" id="ARBA00022825"/>
    </source>
</evidence>
<dbReference type="Pfam" id="PF00082">
    <property type="entry name" value="Peptidase_S8"/>
    <property type="match status" value="1"/>
</dbReference>
<dbReference type="PANTHER" id="PTHR42884">
    <property type="entry name" value="PROPROTEIN CONVERTASE SUBTILISIN/KEXIN-RELATED"/>
    <property type="match status" value="1"/>
</dbReference>
<dbReference type="PROSITE" id="PS51892">
    <property type="entry name" value="SUBTILASE"/>
    <property type="match status" value="1"/>
</dbReference>
<gene>
    <name evidence="9" type="ORF">MCOR_30465</name>
</gene>
<dbReference type="SUPFAM" id="SSF52743">
    <property type="entry name" value="Subtilisin-like"/>
    <property type="match status" value="1"/>
</dbReference>
<keyword evidence="3 6" id="KW-0720">Serine protease</keyword>
<dbReference type="PROSITE" id="PS00137">
    <property type="entry name" value="SUBTILASE_HIS"/>
    <property type="match status" value="1"/>
</dbReference>
<dbReference type="GO" id="GO:0016485">
    <property type="term" value="P:protein processing"/>
    <property type="evidence" value="ECO:0007669"/>
    <property type="project" value="TreeGrafter"/>
</dbReference>
<dbReference type="PRINTS" id="PR00723">
    <property type="entry name" value="SUBTILISIN"/>
</dbReference>
<dbReference type="PANTHER" id="PTHR42884:SF23">
    <property type="entry name" value="FURIN-LIKE PROTEASE 2"/>
    <property type="match status" value="1"/>
</dbReference>
<evidence type="ECO:0000313" key="10">
    <source>
        <dbReference type="Proteomes" id="UP000507470"/>
    </source>
</evidence>
<name>A0A6J8CH99_MYTCO</name>
<dbReference type="EMBL" id="CACVKT020005583">
    <property type="protein sequence ID" value="CAC5395838.1"/>
    <property type="molecule type" value="Genomic_DNA"/>
</dbReference>
<proteinExistence type="inferred from homology"/>
<dbReference type="InterPro" id="IPR034182">
    <property type="entry name" value="Kexin/furin"/>
</dbReference>
<feature type="domain" description="Peptidase S8/S53" evidence="8">
    <location>
        <begin position="112"/>
        <end position="347"/>
    </location>
</feature>
<dbReference type="OrthoDB" id="6130213at2759"/>
<evidence type="ECO:0000256" key="6">
    <source>
        <dbReference type="PROSITE-ProRule" id="PRU01240"/>
    </source>
</evidence>
<dbReference type="InterPro" id="IPR036852">
    <property type="entry name" value="Peptidase_S8/S53_dom_sf"/>
</dbReference>
<dbReference type="Proteomes" id="UP000507470">
    <property type="component" value="Unassembled WGS sequence"/>
</dbReference>
<comment type="similarity">
    <text evidence="6 7">Belongs to the peptidase S8 family.</text>
</comment>
<evidence type="ECO:0000259" key="8">
    <source>
        <dbReference type="Pfam" id="PF00082"/>
    </source>
</evidence>
<keyword evidence="4" id="KW-1015">Disulfide bond</keyword>
<organism evidence="9 10">
    <name type="scientific">Mytilus coruscus</name>
    <name type="common">Sea mussel</name>
    <dbReference type="NCBI Taxonomy" id="42192"/>
    <lineage>
        <taxon>Eukaryota</taxon>
        <taxon>Metazoa</taxon>
        <taxon>Spiralia</taxon>
        <taxon>Lophotrochozoa</taxon>
        <taxon>Mollusca</taxon>
        <taxon>Bivalvia</taxon>
        <taxon>Autobranchia</taxon>
        <taxon>Pteriomorphia</taxon>
        <taxon>Mytilida</taxon>
        <taxon>Mytiloidea</taxon>
        <taxon>Mytilidae</taxon>
        <taxon>Mytilinae</taxon>
        <taxon>Mytilus</taxon>
    </lineage>
</organism>
<feature type="active site" description="Charge relay system" evidence="5 6">
    <location>
        <position position="121"/>
    </location>
</feature>
<accession>A0A6J8CH99</accession>
<dbReference type="InterPro" id="IPR022398">
    <property type="entry name" value="Peptidase_S8_His-AS"/>
</dbReference>
<protein>
    <submittedName>
        <fullName evidence="9">FURIN</fullName>
        <ecNumber evidence="9">3.4.21.75</ecNumber>
    </submittedName>
</protein>
<dbReference type="GO" id="GO:0004252">
    <property type="term" value="F:serine-type endopeptidase activity"/>
    <property type="evidence" value="ECO:0007669"/>
    <property type="project" value="UniProtKB-UniRule"/>
</dbReference>
<dbReference type="InterPro" id="IPR000209">
    <property type="entry name" value="Peptidase_S8/S53_dom"/>
</dbReference>
<evidence type="ECO:0000256" key="2">
    <source>
        <dbReference type="ARBA" id="ARBA00022801"/>
    </source>
</evidence>
<dbReference type="CDD" id="cd04059">
    <property type="entry name" value="Peptidases_S8_Protein_convertases_Kexins_Furin-like"/>
    <property type="match status" value="1"/>
</dbReference>
<keyword evidence="1 6" id="KW-0645">Protease</keyword>
<dbReference type="GO" id="GO:0000139">
    <property type="term" value="C:Golgi membrane"/>
    <property type="evidence" value="ECO:0007669"/>
    <property type="project" value="TreeGrafter"/>
</dbReference>
<dbReference type="Gene3D" id="3.40.50.200">
    <property type="entry name" value="Peptidase S8/S53 domain"/>
    <property type="match status" value="1"/>
</dbReference>
<dbReference type="AlphaFoldDB" id="A0A6J8CH99"/>
<dbReference type="InterPro" id="IPR023828">
    <property type="entry name" value="Peptidase_S8_Ser-AS"/>
</dbReference>
<dbReference type="InterPro" id="IPR023827">
    <property type="entry name" value="Peptidase_S8_Asp-AS"/>
</dbReference>
<keyword evidence="2 6" id="KW-0378">Hydrolase</keyword>
<feature type="active site" description="Charge relay system" evidence="5 6">
    <location>
        <position position="158"/>
    </location>
</feature>
<evidence type="ECO:0000256" key="5">
    <source>
        <dbReference type="PIRSR" id="PIRSR615500-1"/>
    </source>
</evidence>
<dbReference type="InterPro" id="IPR015500">
    <property type="entry name" value="Peptidase_S8_subtilisin-rel"/>
</dbReference>
<sequence>MILCALIHEQEYTERITSSSLRTEQVDQLRFIRDVEYTGRIIVNTTEGFVERFCLNHTGYSFRRRVEFVQQEVRQPRVLKTADPEWYKLWHLNGEISPSMQINEAWNSGYTGRGIMIAILDDGLQTDHPDLVSNVDIVNDYDYVDDDNNPKPSYRRSHGTKVAGLIAAEKDNNECIVGVARHSSIVGVRLLGSHGLTDSEEAQAPNHQINVIDIYSNSWGPPEGFGFYGPKTLTKEALKAGAQNGRNGKGAIYIWTAGNGGTIDNCNADGYVNSIYTVAITSVQLGQNAYHSEVCAPALAATYGGSKEDRYLTTTSTTDECNTNGNQGTSFSVPIASGIIALALQAKYVYMISAYQGHRE</sequence>
<dbReference type="PROSITE" id="PS00136">
    <property type="entry name" value="SUBTILASE_ASP"/>
    <property type="match status" value="1"/>
</dbReference>
<evidence type="ECO:0000256" key="1">
    <source>
        <dbReference type="ARBA" id="ARBA00022670"/>
    </source>
</evidence>
<dbReference type="PROSITE" id="PS00138">
    <property type="entry name" value="SUBTILASE_SER"/>
    <property type="match status" value="1"/>
</dbReference>
<keyword evidence="10" id="KW-1185">Reference proteome</keyword>
<evidence type="ECO:0000313" key="9">
    <source>
        <dbReference type="EMBL" id="CAC5395838.1"/>
    </source>
</evidence>
<evidence type="ECO:0000256" key="7">
    <source>
        <dbReference type="RuleBase" id="RU003355"/>
    </source>
</evidence>